<dbReference type="OrthoDB" id="7466251at2"/>
<dbReference type="InterPro" id="IPR029016">
    <property type="entry name" value="GAF-like_dom_sf"/>
</dbReference>
<dbReference type="SUPFAM" id="SSF55781">
    <property type="entry name" value="GAF domain-like"/>
    <property type="match status" value="1"/>
</dbReference>
<dbReference type="EMBL" id="VSLD01000001">
    <property type="protein sequence ID" value="TYD00459.1"/>
    <property type="molecule type" value="Genomic_DNA"/>
</dbReference>
<protein>
    <submittedName>
        <fullName evidence="2">GAF and ANTAR domain-containing protein</fullName>
    </submittedName>
</protein>
<evidence type="ECO:0000313" key="3">
    <source>
        <dbReference type="Proteomes" id="UP000323410"/>
    </source>
</evidence>
<dbReference type="InterPro" id="IPR003018">
    <property type="entry name" value="GAF"/>
</dbReference>
<dbReference type="Proteomes" id="UP000323410">
    <property type="component" value="Unassembled WGS sequence"/>
</dbReference>
<gene>
    <name evidence="2" type="ORF">FQ377_03180</name>
</gene>
<dbReference type="RefSeq" id="WP_148599761.1">
    <property type="nucleotide sequence ID" value="NZ_VSLD01000001.1"/>
</dbReference>
<evidence type="ECO:0000313" key="2">
    <source>
        <dbReference type="EMBL" id="TYD00459.1"/>
    </source>
</evidence>
<organism evidence="2 3">
    <name type="scientific">Arthrobacter echini</name>
    <dbReference type="NCBI Taxonomy" id="1529066"/>
    <lineage>
        <taxon>Bacteria</taxon>
        <taxon>Bacillati</taxon>
        <taxon>Actinomycetota</taxon>
        <taxon>Actinomycetes</taxon>
        <taxon>Micrococcales</taxon>
        <taxon>Micrococcaceae</taxon>
        <taxon>Arthrobacter</taxon>
    </lineage>
</organism>
<proteinExistence type="predicted"/>
<keyword evidence="3" id="KW-1185">Reference proteome</keyword>
<sequence length="222" mass="23231">MTGPNGLGGLCSTLCWSFIDALPVSGAALSAFSGSEGETALYASDATAGRLDELQFDLGEGPRWVAAHSRTQVLLPYAQSMAYERWPVFGKALGPTGVQAMFVFPLVIGAIDVGVVELYSTTPGPLSDTDLMSARVLADRAAWSLLRRLLAPDAADDSPPGPSGSRREIHQATGMVLAQIGGTAADALLLLRGHAFANGQSVRETSNEVLARRLDFSPSSSP</sequence>
<dbReference type="AlphaFoldDB" id="A0A5D0XUV4"/>
<comment type="caution">
    <text evidence="2">The sequence shown here is derived from an EMBL/GenBank/DDBJ whole genome shotgun (WGS) entry which is preliminary data.</text>
</comment>
<name>A0A5D0XUV4_9MICC</name>
<feature type="domain" description="GAF" evidence="1">
    <location>
        <begin position="36"/>
        <end position="142"/>
    </location>
</feature>
<evidence type="ECO:0000259" key="1">
    <source>
        <dbReference type="Pfam" id="PF13185"/>
    </source>
</evidence>
<accession>A0A5D0XUV4</accession>
<dbReference type="Pfam" id="PF13185">
    <property type="entry name" value="GAF_2"/>
    <property type="match status" value="1"/>
</dbReference>
<dbReference type="Gene3D" id="3.30.450.40">
    <property type="match status" value="1"/>
</dbReference>
<reference evidence="2 3" key="1">
    <citation type="submission" date="2019-08" db="EMBL/GenBank/DDBJ databases">
        <title>Genone of Arthrobacter echini P9.</title>
        <authorList>
            <person name="Bowman J.P."/>
        </authorList>
    </citation>
    <scope>NUCLEOTIDE SEQUENCE [LARGE SCALE GENOMIC DNA]</scope>
    <source>
        <strain evidence="2 3">P9</strain>
    </source>
</reference>